<feature type="compositionally biased region" description="Polar residues" evidence="1">
    <location>
        <begin position="488"/>
        <end position="509"/>
    </location>
</feature>
<feature type="region of interest" description="Disordered" evidence="1">
    <location>
        <begin position="117"/>
        <end position="140"/>
    </location>
</feature>
<dbReference type="Gene3D" id="1.10.287.110">
    <property type="entry name" value="DnaJ domain"/>
    <property type="match status" value="1"/>
</dbReference>
<evidence type="ECO:0000313" key="2">
    <source>
        <dbReference type="EMBL" id="KAJ6685976.1"/>
    </source>
</evidence>
<dbReference type="OrthoDB" id="1717591at2759"/>
<dbReference type="GO" id="GO:0072318">
    <property type="term" value="P:clathrin coat disassembly"/>
    <property type="evidence" value="ECO:0007669"/>
    <property type="project" value="TreeGrafter"/>
</dbReference>
<feature type="compositionally biased region" description="Basic and acidic residues" evidence="1">
    <location>
        <begin position="240"/>
        <end position="255"/>
    </location>
</feature>
<reference evidence="2" key="1">
    <citation type="submission" date="2022-11" db="EMBL/GenBank/DDBJ databases">
        <authorList>
            <person name="Hyden B.L."/>
            <person name="Feng K."/>
            <person name="Yates T."/>
            <person name="Jawdy S."/>
            <person name="Smart L.B."/>
            <person name="Muchero W."/>
        </authorList>
    </citation>
    <scope>NUCLEOTIDE SEQUENCE</scope>
    <source>
        <tissue evidence="2">Shoot tip</tissue>
    </source>
</reference>
<dbReference type="Proteomes" id="UP001151532">
    <property type="component" value="Chromosome 2"/>
</dbReference>
<comment type="caution">
    <text evidence="2">The sequence shown here is derived from an EMBL/GenBank/DDBJ whole genome shotgun (WGS) entry which is preliminary data.</text>
</comment>
<dbReference type="PANTHER" id="PTHR23172">
    <property type="entry name" value="AUXILIN/CYCLIN G-ASSOCIATED KINASE-RELATED"/>
    <property type="match status" value="1"/>
</dbReference>
<feature type="region of interest" description="Disordered" evidence="1">
    <location>
        <begin position="432"/>
        <end position="469"/>
    </location>
</feature>
<evidence type="ECO:0000256" key="1">
    <source>
        <dbReference type="SAM" id="MobiDB-lite"/>
    </source>
</evidence>
<feature type="compositionally biased region" description="Polar residues" evidence="1">
    <location>
        <begin position="18"/>
        <end position="34"/>
    </location>
</feature>
<feature type="compositionally biased region" description="Basic and acidic residues" evidence="1">
    <location>
        <begin position="457"/>
        <end position="467"/>
    </location>
</feature>
<feature type="compositionally biased region" description="Polar residues" evidence="1">
    <location>
        <begin position="63"/>
        <end position="84"/>
    </location>
</feature>
<feature type="region of interest" description="Disordered" evidence="1">
    <location>
        <begin position="488"/>
        <end position="528"/>
    </location>
</feature>
<evidence type="ECO:0000313" key="3">
    <source>
        <dbReference type="Proteomes" id="UP001151532"/>
    </source>
</evidence>
<accession>A0A9Q0PD30</accession>
<dbReference type="GO" id="GO:0030276">
    <property type="term" value="F:clathrin binding"/>
    <property type="evidence" value="ECO:0007669"/>
    <property type="project" value="TreeGrafter"/>
</dbReference>
<dbReference type="GO" id="GO:0031982">
    <property type="term" value="C:vesicle"/>
    <property type="evidence" value="ECO:0007669"/>
    <property type="project" value="TreeGrafter"/>
</dbReference>
<protein>
    <submittedName>
        <fullName evidence="2">J DOMAIN-CONTAINING PROTEIN REQUIRED FOR CHLOROPLAST ACCUMULATION RESPONSE 1</fullName>
    </submittedName>
</protein>
<dbReference type="PANTHER" id="PTHR23172:SF64">
    <property type="entry name" value="J DOMAIN-CONTAINING PROTEIN REQUIRED FOR CHLOROPLAST ACCUMULATION RESPONSE 1"/>
    <property type="match status" value="1"/>
</dbReference>
<dbReference type="AlphaFoldDB" id="A0A9Q0PD30"/>
<feature type="region of interest" description="Disordered" evidence="1">
    <location>
        <begin position="216"/>
        <end position="261"/>
    </location>
</feature>
<dbReference type="EMBL" id="JAPFFK010000019">
    <property type="protein sequence ID" value="KAJ6685976.1"/>
    <property type="molecule type" value="Genomic_DNA"/>
</dbReference>
<name>A0A9Q0PD30_SALPP</name>
<organism evidence="2 3">
    <name type="scientific">Salix purpurea</name>
    <name type="common">Purple osier willow</name>
    <dbReference type="NCBI Taxonomy" id="77065"/>
    <lineage>
        <taxon>Eukaryota</taxon>
        <taxon>Viridiplantae</taxon>
        <taxon>Streptophyta</taxon>
        <taxon>Embryophyta</taxon>
        <taxon>Tracheophyta</taxon>
        <taxon>Spermatophyta</taxon>
        <taxon>Magnoliopsida</taxon>
        <taxon>eudicotyledons</taxon>
        <taxon>Gunneridae</taxon>
        <taxon>Pentapetalae</taxon>
        <taxon>rosids</taxon>
        <taxon>fabids</taxon>
        <taxon>Malpighiales</taxon>
        <taxon>Salicaceae</taxon>
        <taxon>Saliceae</taxon>
        <taxon>Salix</taxon>
    </lineage>
</organism>
<proteinExistence type="predicted"/>
<feature type="region of interest" description="Disordered" evidence="1">
    <location>
        <begin position="15"/>
        <end position="47"/>
    </location>
</feature>
<dbReference type="InterPro" id="IPR036869">
    <property type="entry name" value="J_dom_sf"/>
</dbReference>
<gene>
    <name evidence="2" type="ORF">OIU79_015891</name>
</gene>
<feature type="compositionally biased region" description="Low complexity" evidence="1">
    <location>
        <begin position="224"/>
        <end position="236"/>
    </location>
</feature>
<dbReference type="SUPFAM" id="SSF46565">
    <property type="entry name" value="Chaperone J-domain"/>
    <property type="match status" value="1"/>
</dbReference>
<dbReference type="GO" id="GO:0005737">
    <property type="term" value="C:cytoplasm"/>
    <property type="evidence" value="ECO:0007669"/>
    <property type="project" value="TreeGrafter"/>
</dbReference>
<dbReference type="GO" id="GO:0072583">
    <property type="term" value="P:clathrin-dependent endocytosis"/>
    <property type="evidence" value="ECO:0007669"/>
    <property type="project" value="TreeGrafter"/>
</dbReference>
<reference evidence="2" key="2">
    <citation type="journal article" date="2023" name="Int. J. Mol. Sci.">
        <title>De Novo Assembly and Annotation of 11 Diverse Shrub Willow (Salix) Genomes Reveals Novel Gene Organization in Sex-Linked Regions.</title>
        <authorList>
            <person name="Hyden B."/>
            <person name="Feng K."/>
            <person name="Yates T.B."/>
            <person name="Jawdy S."/>
            <person name="Cereghino C."/>
            <person name="Smart L.B."/>
            <person name="Muchero W."/>
        </authorList>
    </citation>
    <scope>NUCLEOTIDE SEQUENCE</scope>
    <source>
        <tissue evidence="2">Shoot tip</tissue>
    </source>
</reference>
<keyword evidence="3" id="KW-1185">Reference proteome</keyword>
<sequence length="660" mass="73654">MERISQRESVLLGYNFQRPLTNHPSSSPESQHGNSDVDFTDVFGGPPRRSSLQEVRYSFSETADSLASTSGDADTKLSRNSLSGLNDKPVFGDENVNRRRYRNDGFFDDIFRVGESLSSSPRKHDRDSLSSTPGSRALSPAELMPHRADPWSPSLPAQFSLPAKLIKGTDLPTVISNARGHHKNKDGASNAISKYTYPPLSGSTSQTNLVGEELTNDVSRQSALSKEQSLSSEVSSNWTKPEETDKSTSWERDSGGSEIPTNRNQFHFSIYKWATKGLPFAMPLRGASKSRLNEKCKLQRCSCEGIAGELHPATPHDTDTPSFSSRMGLDKQDDHFLFNTSLQGLSGKIREEISAVTQEAHDTELKPPCSLLSENDDEQGIDEMTSKTGFERKQGVDRANFQFPPAKSRDSLGKNRVKGRVKEFVKIFNQEVPGKPNFDLNDSQHQDSRQKERRKFRTEDATNEKMHTNNVYGKNISNASILVDECLEQSQQQHPDTTANNLKSTNVSSGRKDRSAPTTAYVPDVSESTIGDTDMSFLLITELSQDEEREPQTSDNHEEIQVIDDKIQKWSKGKEGNIRSLLSTLQYVLWSGSGWKPMPLVDIVEGNAVKRAYQKALLCLHPDKLQQKGAASHEKIHSRKSFRYFAGSMDSFQHSRSCVI</sequence>
<feature type="region of interest" description="Disordered" evidence="1">
    <location>
        <begin position="63"/>
        <end position="93"/>
    </location>
</feature>